<keyword evidence="3" id="KW-1185">Reference proteome</keyword>
<feature type="transmembrane region" description="Helical" evidence="1">
    <location>
        <begin position="97"/>
        <end position="115"/>
    </location>
</feature>
<feature type="transmembrane region" description="Helical" evidence="1">
    <location>
        <begin position="57"/>
        <end position="77"/>
    </location>
</feature>
<reference evidence="2 3" key="1">
    <citation type="submission" date="2023-03" db="EMBL/GenBank/DDBJ databases">
        <title>Draft genome sequence of the bacteria which degrade cell wall of Tricholomamatutake.</title>
        <authorList>
            <person name="Konishi Y."/>
            <person name="Fukuta Y."/>
            <person name="Shirasaka N."/>
        </authorList>
    </citation>
    <scope>NUCLEOTIDE SEQUENCE [LARGE SCALE GENOMIC DNA]</scope>
    <source>
        <strain evidence="3">mu1</strain>
    </source>
</reference>
<evidence type="ECO:0000313" key="3">
    <source>
        <dbReference type="Proteomes" id="UP001157114"/>
    </source>
</evidence>
<comment type="caution">
    <text evidence="2">The sequence shown here is derived from an EMBL/GenBank/DDBJ whole genome shotgun (WGS) entry which is preliminary data.</text>
</comment>
<proteinExistence type="predicted"/>
<keyword evidence="1" id="KW-0472">Membrane</keyword>
<evidence type="ECO:0000256" key="1">
    <source>
        <dbReference type="SAM" id="Phobius"/>
    </source>
</evidence>
<sequence length="117" mass="12803">MIKLRHMSLESKYSVLSLASVSGVLLLHIVHWSAMPLLMGAASQMHAHHHEMGDNPSFLISTLMMVLFIVNLISMYFAGRQLIAAVMRKGSHTGHSVLCTGLSIGVLCIGFYTMASF</sequence>
<dbReference type="RefSeq" id="WP_284242042.1">
    <property type="nucleotide sequence ID" value="NZ_BSSQ01000028.1"/>
</dbReference>
<accession>A0ABQ6GLX5</accession>
<dbReference type="Proteomes" id="UP001157114">
    <property type="component" value="Unassembled WGS sequence"/>
</dbReference>
<protein>
    <submittedName>
        <fullName evidence="2">Uncharacterized protein</fullName>
    </submittedName>
</protein>
<evidence type="ECO:0000313" key="2">
    <source>
        <dbReference type="EMBL" id="GLX71240.1"/>
    </source>
</evidence>
<name>A0ABQ6GLX5_9BACL</name>
<gene>
    <name evidence="2" type="ORF">MU1_55890</name>
</gene>
<keyword evidence="1" id="KW-1133">Transmembrane helix</keyword>
<dbReference type="EMBL" id="BSSQ01000028">
    <property type="protein sequence ID" value="GLX71240.1"/>
    <property type="molecule type" value="Genomic_DNA"/>
</dbReference>
<keyword evidence="1" id="KW-0812">Transmembrane</keyword>
<organism evidence="2 3">
    <name type="scientific">Paenibacillus glycanilyticus</name>
    <dbReference type="NCBI Taxonomy" id="126569"/>
    <lineage>
        <taxon>Bacteria</taxon>
        <taxon>Bacillati</taxon>
        <taxon>Bacillota</taxon>
        <taxon>Bacilli</taxon>
        <taxon>Bacillales</taxon>
        <taxon>Paenibacillaceae</taxon>
        <taxon>Paenibacillus</taxon>
    </lineage>
</organism>